<dbReference type="Proteomes" id="UP000503152">
    <property type="component" value="Segment"/>
</dbReference>
<reference evidence="1 2" key="1">
    <citation type="submission" date="2019-02" db="EMBL/GenBank/DDBJ databases">
        <title>Novel Pseudomonas phage from tap water.</title>
        <authorList>
            <person name="Petrzik K."/>
            <person name="Koloniuk I."/>
            <person name="Lukavsky J."/>
        </authorList>
    </citation>
    <scope>NUCLEOTIDE SEQUENCE [LARGE SCALE GENOMIC DNA]</scope>
</reference>
<dbReference type="KEGG" id="vg:77608959"/>
<proteinExistence type="predicted"/>
<dbReference type="RefSeq" id="YP_010597305.1">
    <property type="nucleotide sequence ID" value="NC_069740.1"/>
</dbReference>
<dbReference type="EMBL" id="MK574078">
    <property type="protein sequence ID" value="QBZ71750.1"/>
    <property type="molecule type" value="Genomic_DNA"/>
</dbReference>
<sequence length="364" mass="41097">MMALADIKRLYDISVRLAIYTEGVKTYHARQFDATLREVDEELKKLLGRITYRTLDGLSKAQLNRLIVELRESQSQIYSRYTQTLLDQLKAFMAADLEVNRRVWVSAYKEKEDELEEEIGDKEATKFLLLHDKINQSPLYGVAAITGNNDRLWSQITNTPIPANGLYLLPFIKTFSSSAQAGVENIIRKAWANRLTVEETIKELIGATGQVQGTPSQLARIKQQATAVVHTATAHVAAITTAAVSSAVFSYYGWYSVMDSNTTEICTRRNLQRFRYGNGPLPPAHILCRSHIAPVLNIGDLIEETFYTWVRRQPAPVQDYSLGEEDAVNLRNGKLKSKDLTKFKSAAPLTLNQFRKAIKEILSR</sequence>
<evidence type="ECO:0008006" key="3">
    <source>
        <dbReference type="Google" id="ProtNLM"/>
    </source>
</evidence>
<evidence type="ECO:0000313" key="1">
    <source>
        <dbReference type="EMBL" id="QBZ71750.1"/>
    </source>
</evidence>
<dbReference type="GeneID" id="77608959"/>
<organism evidence="1 2">
    <name type="scientific">Pseudomonas phage KP1</name>
    <dbReference type="NCBI Taxonomy" id="2562463"/>
    <lineage>
        <taxon>Viruses</taxon>
        <taxon>Duplodnaviria</taxon>
        <taxon>Heunggongvirae</taxon>
        <taxon>Uroviricota</taxon>
        <taxon>Caudoviricetes</taxon>
        <taxon>Jondennisvirinae</taxon>
        <taxon>Kipunavirus</taxon>
        <taxon>Kipunavirus KP1</taxon>
    </lineage>
</organism>
<name>A0A6G5QAX7_9CAUD</name>
<keyword evidence="2" id="KW-1185">Reference proteome</keyword>
<protein>
    <recommendedName>
        <fullName evidence="3">Head morphogenesis protein</fullName>
    </recommendedName>
</protein>
<accession>A0A6G5QAX7</accession>
<evidence type="ECO:0000313" key="2">
    <source>
        <dbReference type="Proteomes" id="UP000503152"/>
    </source>
</evidence>